<reference evidence="3 4" key="1">
    <citation type="submission" date="2017-11" db="EMBL/GenBank/DDBJ databases">
        <title>Draft genome sequence of magnetotactic bacterium Magnetospirillum kuznetsovii LBB-42.</title>
        <authorList>
            <person name="Grouzdev D.S."/>
            <person name="Rysina M.S."/>
            <person name="Baslerov R.V."/>
            <person name="Koziaeva V."/>
        </authorList>
    </citation>
    <scope>NUCLEOTIDE SEQUENCE [LARGE SCALE GENOMIC DNA]</scope>
    <source>
        <strain evidence="3 4">LBB-42</strain>
    </source>
</reference>
<keyword evidence="2" id="KW-0732">Signal</keyword>
<comment type="caution">
    <text evidence="3">The sequence shown here is derived from an EMBL/GenBank/DDBJ whole genome shotgun (WGS) entry which is preliminary data.</text>
</comment>
<dbReference type="AlphaFoldDB" id="A0A364P1V2"/>
<evidence type="ECO:0000313" key="4">
    <source>
        <dbReference type="Proteomes" id="UP000251075"/>
    </source>
</evidence>
<dbReference type="PANTHER" id="PTHR42941">
    <property type="entry name" value="SLL1037 PROTEIN"/>
    <property type="match status" value="1"/>
</dbReference>
<dbReference type="SUPFAM" id="SSF53850">
    <property type="entry name" value="Periplasmic binding protein-like II"/>
    <property type="match status" value="1"/>
</dbReference>
<feature type="transmembrane region" description="Helical" evidence="1">
    <location>
        <begin position="329"/>
        <end position="352"/>
    </location>
</feature>
<dbReference type="Gene3D" id="3.40.190.10">
    <property type="entry name" value="Periplasmic binding protein-like II"/>
    <property type="match status" value="2"/>
</dbReference>
<evidence type="ECO:0000313" key="3">
    <source>
        <dbReference type="EMBL" id="RAU23276.1"/>
    </source>
</evidence>
<dbReference type="Proteomes" id="UP000251075">
    <property type="component" value="Unassembled WGS sequence"/>
</dbReference>
<keyword evidence="1" id="KW-0812">Transmembrane</keyword>
<evidence type="ECO:0000256" key="1">
    <source>
        <dbReference type="SAM" id="Phobius"/>
    </source>
</evidence>
<keyword evidence="1" id="KW-0472">Membrane</keyword>
<dbReference type="RefSeq" id="WP_112142473.1">
    <property type="nucleotide sequence ID" value="NZ_PGTO01000002.1"/>
</dbReference>
<proteinExistence type="predicted"/>
<feature type="signal peptide" evidence="2">
    <location>
        <begin position="1"/>
        <end position="23"/>
    </location>
</feature>
<evidence type="ECO:0000256" key="2">
    <source>
        <dbReference type="SAM" id="SignalP"/>
    </source>
</evidence>
<keyword evidence="4" id="KW-1185">Reference proteome</keyword>
<dbReference type="EMBL" id="PGTO01000002">
    <property type="protein sequence ID" value="RAU23276.1"/>
    <property type="molecule type" value="Genomic_DNA"/>
</dbReference>
<organism evidence="3 4">
    <name type="scientific">Paramagnetospirillum kuznetsovii</name>
    <dbReference type="NCBI Taxonomy" id="2053833"/>
    <lineage>
        <taxon>Bacteria</taxon>
        <taxon>Pseudomonadati</taxon>
        <taxon>Pseudomonadota</taxon>
        <taxon>Alphaproteobacteria</taxon>
        <taxon>Rhodospirillales</taxon>
        <taxon>Magnetospirillaceae</taxon>
        <taxon>Paramagnetospirillum</taxon>
    </lineage>
</organism>
<feature type="chain" id="PRO_5016941877" evidence="2">
    <location>
        <begin position="24"/>
        <end position="431"/>
    </location>
</feature>
<gene>
    <name evidence="3" type="ORF">CU669_03780</name>
</gene>
<accession>A0A364P1V2</accession>
<keyword evidence="1" id="KW-1133">Transmembrane helix</keyword>
<dbReference type="InterPro" id="IPR011852">
    <property type="entry name" value="TRAP_TAXI"/>
</dbReference>
<dbReference type="OrthoDB" id="8253130at2"/>
<protein>
    <submittedName>
        <fullName evidence="3">C4-dicarboxylate ABC transporter</fullName>
    </submittedName>
</protein>
<name>A0A364P1V2_9PROT</name>
<dbReference type="Pfam" id="PF16868">
    <property type="entry name" value="NMT1_3"/>
    <property type="match status" value="1"/>
</dbReference>
<dbReference type="PANTHER" id="PTHR42941:SF1">
    <property type="entry name" value="SLL1037 PROTEIN"/>
    <property type="match status" value="1"/>
</dbReference>
<sequence>MRNRTRILLLASATLLLTAMSVAAVVAVNEWYRAPAALTFAVGVEKSPEAAFANKLAETLRLSRASIRLTVVVAESRAQALSNFTHHEADLAIIRTDDAKIPTNARAVAVLEHEALLLIGAKRAKIATLGDLQGKRVAVIGRDGRNEVFLRRLLEQYKFDFTHTEIRTLPPGTAMDKLLPASADMVVMFYPLSRLGSSADFQALAHAMKGFTVHALADSKALARKIPGIYPETIEAGLLSGSPRIPEDDMETVALQKILVVRRGLPEQHVVELMRALFENGRQLAVENAFATKIEPPDTEKGALIAVHDGANQYVESEVKSFFDRYSDLIYIGMSVASVLGSLAVALYGTVFRRRPRRASERTVDMVALCHRIAAATDAGELAAIESAMAEIMTQVLNGLADGSLSRDGLDAFRLAYDHARTALAEAKGRF</sequence>